<evidence type="ECO:0000259" key="9">
    <source>
        <dbReference type="Pfam" id="PF20511"/>
    </source>
</evidence>
<dbReference type="GO" id="GO:0004476">
    <property type="term" value="F:mannose-6-phosphate isomerase activity"/>
    <property type="evidence" value="ECO:0007669"/>
    <property type="project" value="UniProtKB-EC"/>
</dbReference>
<evidence type="ECO:0000256" key="2">
    <source>
        <dbReference type="ARBA" id="ARBA00010772"/>
    </source>
</evidence>
<dbReference type="AlphaFoldDB" id="A0A841BSU0"/>
<dbReference type="CDD" id="cd07011">
    <property type="entry name" value="cupin_PMI_type_I_N"/>
    <property type="match status" value="1"/>
</dbReference>
<dbReference type="PROSITE" id="PS00965">
    <property type="entry name" value="PMI_I_1"/>
    <property type="match status" value="1"/>
</dbReference>
<feature type="binding site" evidence="8">
    <location>
        <position position="121"/>
    </location>
    <ligand>
        <name>Zn(2+)</name>
        <dbReference type="ChEBI" id="CHEBI:29105"/>
    </ligand>
</feature>
<dbReference type="Gene3D" id="2.60.120.10">
    <property type="entry name" value="Jelly Rolls"/>
    <property type="match status" value="2"/>
</dbReference>
<dbReference type="PANTHER" id="PTHR10309">
    <property type="entry name" value="MANNOSE-6-PHOSPHATE ISOMERASE"/>
    <property type="match status" value="1"/>
</dbReference>
<dbReference type="PRINTS" id="PR00714">
    <property type="entry name" value="MAN6PISMRASE"/>
</dbReference>
<dbReference type="InterPro" id="IPR018050">
    <property type="entry name" value="Pmannose_isomerase-type1_CS"/>
</dbReference>
<evidence type="ECO:0000256" key="1">
    <source>
        <dbReference type="ARBA" id="ARBA00000757"/>
    </source>
</evidence>
<evidence type="ECO:0000256" key="7">
    <source>
        <dbReference type="PIRSR" id="PIRSR001480-1"/>
    </source>
</evidence>
<keyword evidence="11" id="KW-1185">Reference proteome</keyword>
<keyword evidence="4 8" id="KW-0479">Metal-binding</keyword>
<accession>A0A841BSU0</accession>
<gene>
    <name evidence="10" type="ORF">F4553_003628</name>
</gene>
<reference evidence="10 11" key="1">
    <citation type="submission" date="2020-08" db="EMBL/GenBank/DDBJ databases">
        <title>Sequencing the genomes of 1000 actinobacteria strains.</title>
        <authorList>
            <person name="Klenk H.-P."/>
        </authorList>
    </citation>
    <scope>NUCLEOTIDE SEQUENCE [LARGE SCALE GENOMIC DNA]</scope>
    <source>
        <strain evidence="10 11">DSM 45362</strain>
    </source>
</reference>
<dbReference type="InterPro" id="IPR001250">
    <property type="entry name" value="Man6P_Isoase-1"/>
</dbReference>
<comment type="caution">
    <text evidence="10">The sequence shown here is derived from an EMBL/GenBank/DDBJ whole genome shotgun (WGS) entry which is preliminary data.</text>
</comment>
<evidence type="ECO:0000313" key="11">
    <source>
        <dbReference type="Proteomes" id="UP000587527"/>
    </source>
</evidence>
<evidence type="ECO:0000256" key="4">
    <source>
        <dbReference type="ARBA" id="ARBA00022723"/>
    </source>
</evidence>
<dbReference type="GO" id="GO:0008270">
    <property type="term" value="F:zinc ion binding"/>
    <property type="evidence" value="ECO:0007669"/>
    <property type="project" value="InterPro"/>
</dbReference>
<evidence type="ECO:0000256" key="6">
    <source>
        <dbReference type="ARBA" id="ARBA00023235"/>
    </source>
</evidence>
<dbReference type="InterPro" id="IPR014710">
    <property type="entry name" value="RmlC-like_jellyroll"/>
</dbReference>
<dbReference type="RefSeq" id="WP_184837508.1">
    <property type="nucleotide sequence ID" value="NZ_JACHMN010000002.1"/>
</dbReference>
<comment type="cofactor">
    <cofactor evidence="8">
        <name>Zn(2+)</name>
        <dbReference type="ChEBI" id="CHEBI:29105"/>
    </cofactor>
    <text evidence="8">Binds 1 zinc ion per subunit.</text>
</comment>
<feature type="binding site" evidence="8">
    <location>
        <position position="96"/>
    </location>
    <ligand>
        <name>Zn(2+)</name>
        <dbReference type="ChEBI" id="CHEBI:29105"/>
    </ligand>
</feature>
<protein>
    <recommendedName>
        <fullName evidence="3">mannose-6-phosphate isomerase</fullName>
        <ecNumber evidence="3">5.3.1.8</ecNumber>
    </recommendedName>
</protein>
<dbReference type="Pfam" id="PF20511">
    <property type="entry name" value="PMI_typeI_cat"/>
    <property type="match status" value="1"/>
</dbReference>
<dbReference type="SUPFAM" id="SSF51182">
    <property type="entry name" value="RmlC-like cupins"/>
    <property type="match status" value="1"/>
</dbReference>
<evidence type="ECO:0000256" key="3">
    <source>
        <dbReference type="ARBA" id="ARBA00011956"/>
    </source>
</evidence>
<dbReference type="Proteomes" id="UP000587527">
    <property type="component" value="Unassembled WGS sequence"/>
</dbReference>
<proteinExistence type="inferred from homology"/>
<feature type="binding site" evidence="8">
    <location>
        <position position="240"/>
    </location>
    <ligand>
        <name>Zn(2+)</name>
        <dbReference type="ChEBI" id="CHEBI:29105"/>
    </ligand>
</feature>
<feature type="active site" evidence="7">
    <location>
        <position position="259"/>
    </location>
</feature>
<comment type="similarity">
    <text evidence="2">Belongs to the mannose-6-phosphate isomerase type 1 family.</text>
</comment>
<keyword evidence="5 8" id="KW-0862">Zinc</keyword>
<name>A0A841BSU0_9ACTN</name>
<dbReference type="InterPro" id="IPR016305">
    <property type="entry name" value="Mannose-6-P_Isomerase"/>
</dbReference>
<dbReference type="NCBIfam" id="TIGR00218">
    <property type="entry name" value="manA"/>
    <property type="match status" value="1"/>
</dbReference>
<keyword evidence="6 10" id="KW-0413">Isomerase</keyword>
<dbReference type="GO" id="GO:0005975">
    <property type="term" value="P:carbohydrate metabolic process"/>
    <property type="evidence" value="ECO:0007669"/>
    <property type="project" value="InterPro"/>
</dbReference>
<sequence length="378" mass="39359">MLALDNPIRGYAWGSHTVIAHLQGRPTPTEEPEAELWIGAHPSAPSRLPDGSSLADVIAAAPERVLGAPTVARFGPRLPFLLKVLAAAEPLSLQAHPTLAQARAGFAAGDPNYVDANHKPELLVAIEPMAALCGFRDPLVSADRIAALAIPDLAPVVALLRRGDLREAVGTLLSWPEDQRHELIGTVAKGARLLPGPDADVVELLAAKYPQDLGVLVSLLLNHVTLQPGEAIWMPAGNLHAYLHGAGVEIMAASDNVLRGGLTPKRVDVAELLRVVRFEVLDSPLFPAVESEPGQAVWAVPVPDFALHRIAVAGDPVTLTVAGPRTLLCLGGTVTVADDAGSVTLTGGRAAFSGAADGDLHVTGDGDLYLATVGALTE</sequence>
<dbReference type="EC" id="5.3.1.8" evidence="3"/>
<evidence type="ECO:0000313" key="10">
    <source>
        <dbReference type="EMBL" id="MBB5870249.1"/>
    </source>
</evidence>
<dbReference type="EMBL" id="JACHMN010000002">
    <property type="protein sequence ID" value="MBB5870249.1"/>
    <property type="molecule type" value="Genomic_DNA"/>
</dbReference>
<dbReference type="InterPro" id="IPR046457">
    <property type="entry name" value="PMI_typeI_cat"/>
</dbReference>
<feature type="binding site" evidence="8">
    <location>
        <position position="94"/>
    </location>
    <ligand>
        <name>Zn(2+)</name>
        <dbReference type="ChEBI" id="CHEBI:29105"/>
    </ligand>
</feature>
<dbReference type="PANTHER" id="PTHR10309:SF0">
    <property type="entry name" value="MANNOSE-6-PHOSPHATE ISOMERASE"/>
    <property type="match status" value="1"/>
</dbReference>
<dbReference type="Gene3D" id="1.10.441.10">
    <property type="entry name" value="Phosphomannose Isomerase, domain 2"/>
    <property type="match status" value="1"/>
</dbReference>
<organism evidence="10 11">
    <name type="scientific">Allocatelliglobosispora scoriae</name>
    <dbReference type="NCBI Taxonomy" id="643052"/>
    <lineage>
        <taxon>Bacteria</taxon>
        <taxon>Bacillati</taxon>
        <taxon>Actinomycetota</taxon>
        <taxon>Actinomycetes</taxon>
        <taxon>Micromonosporales</taxon>
        <taxon>Micromonosporaceae</taxon>
        <taxon>Allocatelliglobosispora</taxon>
    </lineage>
</organism>
<dbReference type="GO" id="GO:0009298">
    <property type="term" value="P:GDP-mannose biosynthetic process"/>
    <property type="evidence" value="ECO:0007669"/>
    <property type="project" value="InterPro"/>
</dbReference>
<dbReference type="PIRSF" id="PIRSF001480">
    <property type="entry name" value="Mannose-6-phosphate_isomerase"/>
    <property type="match status" value="1"/>
</dbReference>
<dbReference type="GO" id="GO:0005829">
    <property type="term" value="C:cytosol"/>
    <property type="evidence" value="ECO:0007669"/>
    <property type="project" value="TreeGrafter"/>
</dbReference>
<comment type="catalytic activity">
    <reaction evidence="1">
        <text>D-mannose 6-phosphate = D-fructose 6-phosphate</text>
        <dbReference type="Rhea" id="RHEA:12356"/>
        <dbReference type="ChEBI" id="CHEBI:58735"/>
        <dbReference type="ChEBI" id="CHEBI:61527"/>
        <dbReference type="EC" id="5.3.1.8"/>
    </reaction>
</comment>
<feature type="domain" description="Phosphomannose isomerase type I catalytic" evidence="9">
    <location>
        <begin position="2"/>
        <end position="136"/>
    </location>
</feature>
<evidence type="ECO:0000256" key="5">
    <source>
        <dbReference type="ARBA" id="ARBA00022833"/>
    </source>
</evidence>
<dbReference type="InterPro" id="IPR011051">
    <property type="entry name" value="RmlC_Cupin_sf"/>
</dbReference>
<evidence type="ECO:0000256" key="8">
    <source>
        <dbReference type="PIRSR" id="PIRSR001480-2"/>
    </source>
</evidence>